<organism evidence="1 2">
    <name type="scientific">Uliginosibacterium flavum</name>
    <dbReference type="NCBI Taxonomy" id="1396831"/>
    <lineage>
        <taxon>Bacteria</taxon>
        <taxon>Pseudomonadati</taxon>
        <taxon>Pseudomonadota</taxon>
        <taxon>Betaproteobacteria</taxon>
        <taxon>Rhodocyclales</taxon>
        <taxon>Zoogloeaceae</taxon>
        <taxon>Uliginosibacterium</taxon>
    </lineage>
</organism>
<comment type="caution">
    <text evidence="1">The sequence shown here is derived from an EMBL/GenBank/DDBJ whole genome shotgun (WGS) entry which is preliminary data.</text>
</comment>
<name>A0ABV2THX7_9RHOO</name>
<proteinExistence type="predicted"/>
<evidence type="ECO:0000313" key="2">
    <source>
        <dbReference type="Proteomes" id="UP001549691"/>
    </source>
</evidence>
<keyword evidence="2" id="KW-1185">Reference proteome</keyword>
<gene>
    <name evidence="1" type="ORF">ABXR19_04945</name>
</gene>
<accession>A0ABV2THX7</accession>
<protein>
    <submittedName>
        <fullName evidence="1">Uncharacterized protein</fullName>
    </submittedName>
</protein>
<dbReference type="RefSeq" id="WP_354599990.1">
    <property type="nucleotide sequence ID" value="NZ_JBEWZI010000004.1"/>
</dbReference>
<reference evidence="1 2" key="1">
    <citation type="submission" date="2024-07" db="EMBL/GenBank/DDBJ databases">
        <title>Uliginosibacterium flavum JJ3220;KACC:17644.</title>
        <authorList>
            <person name="Kim M.K."/>
        </authorList>
    </citation>
    <scope>NUCLEOTIDE SEQUENCE [LARGE SCALE GENOMIC DNA]</scope>
    <source>
        <strain evidence="1 2">KACC:17644</strain>
    </source>
</reference>
<dbReference type="Proteomes" id="UP001549691">
    <property type="component" value="Unassembled WGS sequence"/>
</dbReference>
<dbReference type="EMBL" id="JBEWZI010000004">
    <property type="protein sequence ID" value="MET7013525.1"/>
    <property type="molecule type" value="Genomic_DNA"/>
</dbReference>
<evidence type="ECO:0000313" key="1">
    <source>
        <dbReference type="EMBL" id="MET7013525.1"/>
    </source>
</evidence>
<sequence length="60" mass="6508">MLKELDNLLGQADTAAIALFEIHTATLKTALGPVSETLGQQISLFDFEAARKTLHTRLSP</sequence>